<feature type="non-terminal residue" evidence="1">
    <location>
        <position position="97"/>
    </location>
</feature>
<dbReference type="InterPro" id="IPR008983">
    <property type="entry name" value="Tumour_necrosis_fac-like_dom"/>
</dbReference>
<dbReference type="OrthoDB" id="6159739at2759"/>
<keyword evidence="2" id="KW-1185">Reference proteome</keyword>
<proteinExistence type="predicted"/>
<dbReference type="Proteomes" id="UP000727407">
    <property type="component" value="Unassembled WGS sequence"/>
</dbReference>
<evidence type="ECO:0000313" key="1">
    <source>
        <dbReference type="EMBL" id="KAF5905415.1"/>
    </source>
</evidence>
<protein>
    <submittedName>
        <fullName evidence="1">Tumor necrosis factor ligand superfamily member 12-like</fullName>
    </submittedName>
</protein>
<dbReference type="EMBL" id="QNUK01000045">
    <property type="protein sequence ID" value="KAF5905415.1"/>
    <property type="molecule type" value="Genomic_DNA"/>
</dbReference>
<evidence type="ECO:0000313" key="2">
    <source>
        <dbReference type="Proteomes" id="UP000727407"/>
    </source>
</evidence>
<dbReference type="SUPFAM" id="SSF49842">
    <property type="entry name" value="TNF-like"/>
    <property type="match status" value="1"/>
</dbReference>
<gene>
    <name evidence="1" type="primary">tnfsf12</name>
    <name evidence="1" type="ORF">DAT39_004862</name>
</gene>
<accession>A0A8J4XFQ0</accession>
<comment type="caution">
    <text evidence="1">The sequence shown here is derived from an EMBL/GenBank/DDBJ whole genome shotgun (WGS) entry which is preliminary data.</text>
</comment>
<dbReference type="Gene3D" id="2.60.120.40">
    <property type="match status" value="1"/>
</dbReference>
<dbReference type="AlphaFoldDB" id="A0A8J4XFQ0"/>
<sequence>VNLQRKAIVQLFLEKRELLESMRVKREVGGARGKNGSGRKVASHFEIPRNSLKKVGNEGIIKGWTEQDLNMTQAVEYNTETGTFKVVRRGVYFLYCQ</sequence>
<name>A0A8J4XFQ0_CLAMG</name>
<feature type="non-terminal residue" evidence="1">
    <location>
        <position position="1"/>
    </location>
</feature>
<reference evidence="1" key="1">
    <citation type="submission" date="2020-07" db="EMBL/GenBank/DDBJ databases">
        <title>Clarias magur genome sequencing, assembly and annotation.</title>
        <authorList>
            <person name="Kushwaha B."/>
            <person name="Kumar R."/>
            <person name="Das P."/>
            <person name="Joshi C.G."/>
            <person name="Kumar D."/>
            <person name="Nagpure N.S."/>
            <person name="Pandey M."/>
            <person name="Agarwal S."/>
            <person name="Srivastava S."/>
            <person name="Singh M."/>
            <person name="Sahoo L."/>
            <person name="Jayasankar P."/>
            <person name="Meher P.K."/>
            <person name="Koringa P.G."/>
            <person name="Iquebal M.A."/>
            <person name="Das S.P."/>
            <person name="Bit A."/>
            <person name="Patnaik S."/>
            <person name="Patel N."/>
            <person name="Shah T.M."/>
            <person name="Hinsu A."/>
            <person name="Jena J.K."/>
        </authorList>
    </citation>
    <scope>NUCLEOTIDE SEQUENCE</scope>
    <source>
        <strain evidence="1">CIFAMagur01</strain>
        <tissue evidence="1">Testis</tissue>
    </source>
</reference>
<organism evidence="1 2">
    <name type="scientific">Clarias magur</name>
    <name type="common">Asian catfish</name>
    <name type="synonym">Macropteronotus magur</name>
    <dbReference type="NCBI Taxonomy" id="1594786"/>
    <lineage>
        <taxon>Eukaryota</taxon>
        <taxon>Metazoa</taxon>
        <taxon>Chordata</taxon>
        <taxon>Craniata</taxon>
        <taxon>Vertebrata</taxon>
        <taxon>Euteleostomi</taxon>
        <taxon>Actinopterygii</taxon>
        <taxon>Neopterygii</taxon>
        <taxon>Teleostei</taxon>
        <taxon>Ostariophysi</taxon>
        <taxon>Siluriformes</taxon>
        <taxon>Clariidae</taxon>
        <taxon>Clarias</taxon>
    </lineage>
</organism>